<sequence length="423" mass="43498">MTSATARSGTDTAPRTSSVGVGGCAPQDDPAAPLPDAPARRVRRIGPTRRGVALLTLGVCCIVLGVLARYPGLIGLGIAAVVAVLVAVIGLVSKRSVALRRELPSGAVRRLDPVVAAVSPTARRGAGRGDEVELVERIDGVPLPATKMVIGQSGARLEYSIPTTMPGAVALGPTELRYFGFAGLSRMRLRDNSIASVLVLARMLPVRIPDNGALPVDIINGDEIEGGGTELRSLRPYIPGDDIRKVNARISARMGRLMIRQDSEPSISAVTLVVDNAAGTPPECFAEMLDVATSLAGAAIRQGLPVRWTARGRDGASDVDLDGLGITEQAIACLPLSQESVPRIGTTDLTIVVSGPDSGPGHLLEALTAADRGGLFVVAGLIAATDDDTDRGAAADGAGGVLIQAPTAETVLRRFAYLGSGAA</sequence>
<dbReference type="AlphaFoldDB" id="A0AAU8DW26"/>
<evidence type="ECO:0000256" key="2">
    <source>
        <dbReference type="SAM" id="Phobius"/>
    </source>
</evidence>
<dbReference type="InterPro" id="IPR002881">
    <property type="entry name" value="DUF58"/>
</dbReference>
<protein>
    <submittedName>
        <fullName evidence="4">DUF58 domain-containing protein</fullName>
    </submittedName>
</protein>
<organism evidence="4">
    <name type="scientific">Nakamurella sp. A5-74</name>
    <dbReference type="NCBI Taxonomy" id="3158264"/>
    <lineage>
        <taxon>Bacteria</taxon>
        <taxon>Bacillati</taxon>
        <taxon>Actinomycetota</taxon>
        <taxon>Actinomycetes</taxon>
        <taxon>Nakamurellales</taxon>
        <taxon>Nakamurellaceae</taxon>
        <taxon>Nakamurella</taxon>
    </lineage>
</organism>
<evidence type="ECO:0000313" key="4">
    <source>
        <dbReference type="EMBL" id="XCG65453.1"/>
    </source>
</evidence>
<dbReference type="RefSeq" id="WP_353651058.1">
    <property type="nucleotide sequence ID" value="NZ_CP159218.1"/>
</dbReference>
<evidence type="ECO:0000256" key="1">
    <source>
        <dbReference type="SAM" id="MobiDB-lite"/>
    </source>
</evidence>
<feature type="region of interest" description="Disordered" evidence="1">
    <location>
        <begin position="1"/>
        <end position="38"/>
    </location>
</feature>
<feature type="transmembrane region" description="Helical" evidence="2">
    <location>
        <begin position="51"/>
        <end position="68"/>
    </location>
</feature>
<feature type="transmembrane region" description="Helical" evidence="2">
    <location>
        <begin position="74"/>
        <end position="92"/>
    </location>
</feature>
<gene>
    <name evidence="4" type="ORF">ABLG96_09330</name>
</gene>
<keyword evidence="2" id="KW-0472">Membrane</keyword>
<dbReference type="PANTHER" id="PTHR34351">
    <property type="entry name" value="SLR1927 PROTEIN-RELATED"/>
    <property type="match status" value="1"/>
</dbReference>
<dbReference type="EMBL" id="CP159218">
    <property type="protein sequence ID" value="XCG65453.1"/>
    <property type="molecule type" value="Genomic_DNA"/>
</dbReference>
<reference evidence="4" key="1">
    <citation type="submission" date="2024-05" db="EMBL/GenBank/DDBJ databases">
        <authorList>
            <person name="Cai S.Y."/>
            <person name="Jin L.M."/>
            <person name="Li H.R."/>
        </authorList>
    </citation>
    <scope>NUCLEOTIDE SEQUENCE</scope>
    <source>
        <strain evidence="4">A5-74</strain>
    </source>
</reference>
<name>A0AAU8DW26_9ACTN</name>
<feature type="domain" description="DUF58" evidence="3">
    <location>
        <begin position="234"/>
        <end position="278"/>
    </location>
</feature>
<keyword evidence="2" id="KW-0812">Transmembrane</keyword>
<evidence type="ECO:0000259" key="3">
    <source>
        <dbReference type="Pfam" id="PF01882"/>
    </source>
</evidence>
<dbReference type="Pfam" id="PF01882">
    <property type="entry name" value="DUF58"/>
    <property type="match status" value="1"/>
</dbReference>
<dbReference type="PANTHER" id="PTHR34351:SF1">
    <property type="entry name" value="SLR1927 PROTEIN"/>
    <property type="match status" value="1"/>
</dbReference>
<keyword evidence="2" id="KW-1133">Transmembrane helix</keyword>
<feature type="compositionally biased region" description="Polar residues" evidence="1">
    <location>
        <begin position="1"/>
        <end position="19"/>
    </location>
</feature>
<proteinExistence type="predicted"/>
<accession>A0AAU8DW26</accession>